<evidence type="ECO:0000313" key="2">
    <source>
        <dbReference type="Proteomes" id="UP000829447"/>
    </source>
</evidence>
<dbReference type="EMBL" id="CM040460">
    <property type="protein sequence ID" value="MCI4379737.1"/>
    <property type="molecule type" value="Genomic_DNA"/>
</dbReference>
<sequence>MRWTPADGGNLAGGPIISNVAMLVLVYQRGEELEMDSFPPGSPPSSPTDSISLASLVSGHTPRTASSFSTPGPSSRVSPPSHPASQTGRSQLNAASDVSEGRPTGGSSSPAGDIPEELDIEELKQRAKNGDAKAQTEVGRYYLRLSEHEDEEMNGVTAVTWLLQAAKNGRRDAVKLLQFCLHERKGITAENRQEVCTLASESRFERTVRKAALCMYWKLNPDRKRKVTTSELLENISHYNSETDGAPNTVPSSPAQKQRKVLERLVSSNGTQYVGIEDFVENAKRYAQGISPSPALDEAVVDDDDDDDEPVKNPDELPLHQKILKFPLHAVTEVKEVLIDWASRAGMQWISALIPTHHVNTLIFFFIISNLTLDFFLLVIPLVIFYLSFLSMVICTLRVFQNSKAWENFKTLTAMLAHFEPGLDLEQAESNFTWTHLEPHLYFLVSALFLILSFPVTDKSWLPCSEMATVAVFFTISSYLSLRPAAQQHAKLALLAQFASAICSFINELLGGRVGQLVGGSWFSVPIFDWLVLHVGVPCILYLYLLYLCVRMGTARGWQGSYSMLLPYLLCFTWCELSATLLRASTALGLMRTAVGYFLFFFALPVLSLALAAVLLVQLVQWFLALELAKMAVTVCVCAVPVLLRWWTRFSVSPLAVIRSLRHSSMVKLILVWISALLLFSWFYVYRSEGMKVYNSTLTWQQYSEMCGPRAWKERNMAHTQILCSHLEGHRVTWEGRFKYVRVTEIENGAQAVVNLLPGIIADWVRCLYGEEYPACDGTQPEPAPPLCKLKAFANHNCHVKRFDRYKFEVTMGMPLQDKKGKRVQETDDATKDIVLRASNEFRGVLLALSAGSIVEFSTVLEGRLGSKWPVFELKALHCRTCTSPLVPTRRQVKIEQDWRVNARNAFAFAFNFLFHPLLTAEVEDAVPTETAE</sequence>
<evidence type="ECO:0000313" key="1">
    <source>
        <dbReference type="EMBL" id="MCI4379737.1"/>
    </source>
</evidence>
<proteinExistence type="predicted"/>
<name>A0ACC5WLI6_PANGG</name>
<dbReference type="Proteomes" id="UP000829447">
    <property type="component" value="Linkage Group LG7"/>
</dbReference>
<reference evidence="1 2" key="1">
    <citation type="journal article" date="2022" name="bioRxiv">
        <title>An ancient truncated duplication of the anti-Mullerian hormone receptor type 2 gene is a potential conserved master sex determinant in the Pangasiidae catfish family.</title>
        <authorList>
            <person name="Wen M."/>
            <person name="Pan Q."/>
            <person name="Jouanno E."/>
            <person name="Montfort J."/>
            <person name="Zahm M."/>
            <person name="Cabau C."/>
            <person name="Klopp C."/>
            <person name="Iampietro C."/>
            <person name="Roques C."/>
            <person name="Bouchez O."/>
            <person name="Castinel A."/>
            <person name="Donnadieu C."/>
            <person name="Parrinello H."/>
            <person name="Poncet C."/>
            <person name="Belmonte E."/>
            <person name="Gautier V."/>
            <person name="Avarre J.-C."/>
            <person name="Dugue R."/>
            <person name="Gustiano R."/>
            <person name="Ha T.T.T."/>
            <person name="Campet M."/>
            <person name="Sriphairoj K."/>
            <person name="Ribolli J."/>
            <person name="de Almeida F.L."/>
            <person name="Desvignes T."/>
            <person name="Postlethwait J.H."/>
            <person name="Bucao C.F."/>
            <person name="Robinson-Rechavi M."/>
            <person name="Bobe J."/>
            <person name="Herpin A."/>
            <person name="Guiguen Y."/>
        </authorList>
    </citation>
    <scope>NUCLEOTIDE SEQUENCE [LARGE SCALE GENOMIC DNA]</scope>
    <source>
        <strain evidence="1">YG-Dec2019</strain>
    </source>
</reference>
<keyword evidence="2" id="KW-1185">Reference proteome</keyword>
<gene>
    <name evidence="1" type="ORF">PGIGA_G00231680</name>
</gene>
<accession>A0ACC5WLI6</accession>
<protein>
    <submittedName>
        <fullName evidence="1">Uncharacterized protein</fullName>
    </submittedName>
</protein>
<organism evidence="1 2">
    <name type="scientific">Pangasianodon gigas</name>
    <name type="common">Mekong giant catfish</name>
    <name type="synonym">Pangasius gigas</name>
    <dbReference type="NCBI Taxonomy" id="30993"/>
    <lineage>
        <taxon>Eukaryota</taxon>
        <taxon>Metazoa</taxon>
        <taxon>Chordata</taxon>
        <taxon>Craniata</taxon>
        <taxon>Vertebrata</taxon>
        <taxon>Euteleostomi</taxon>
        <taxon>Actinopterygii</taxon>
        <taxon>Neopterygii</taxon>
        <taxon>Teleostei</taxon>
        <taxon>Ostariophysi</taxon>
        <taxon>Siluriformes</taxon>
        <taxon>Pangasiidae</taxon>
        <taxon>Pangasianodon</taxon>
    </lineage>
</organism>
<comment type="caution">
    <text evidence="1">The sequence shown here is derived from an EMBL/GenBank/DDBJ whole genome shotgun (WGS) entry which is preliminary data.</text>
</comment>